<dbReference type="EMBL" id="BNCO01000004">
    <property type="protein sequence ID" value="GIL47020.1"/>
    <property type="molecule type" value="Genomic_DNA"/>
</dbReference>
<feature type="coiled-coil region" evidence="1">
    <location>
        <begin position="580"/>
        <end position="636"/>
    </location>
</feature>
<feature type="region of interest" description="Disordered" evidence="2">
    <location>
        <begin position="515"/>
        <end position="560"/>
    </location>
</feature>
<feature type="compositionally biased region" description="Low complexity" evidence="2">
    <location>
        <begin position="226"/>
        <end position="242"/>
    </location>
</feature>
<protein>
    <submittedName>
        <fullName evidence="4">Uncharacterized protein</fullName>
    </submittedName>
</protein>
<keyword evidence="1" id="KW-0175">Coiled coil</keyword>
<keyword evidence="3" id="KW-0812">Transmembrane</keyword>
<name>A0A8J4AWG0_9CHLO</name>
<feature type="region of interest" description="Disordered" evidence="2">
    <location>
        <begin position="709"/>
        <end position="732"/>
    </location>
</feature>
<evidence type="ECO:0000256" key="1">
    <source>
        <dbReference type="SAM" id="Coils"/>
    </source>
</evidence>
<feature type="compositionally biased region" description="Polar residues" evidence="2">
    <location>
        <begin position="258"/>
        <end position="267"/>
    </location>
</feature>
<feature type="compositionally biased region" description="Basic and acidic residues" evidence="2">
    <location>
        <begin position="723"/>
        <end position="732"/>
    </location>
</feature>
<feature type="compositionally biased region" description="Polar residues" evidence="2">
    <location>
        <begin position="120"/>
        <end position="135"/>
    </location>
</feature>
<dbReference type="GO" id="GO:0000794">
    <property type="term" value="C:condensed nuclear chromosome"/>
    <property type="evidence" value="ECO:0007669"/>
    <property type="project" value="TreeGrafter"/>
</dbReference>
<feature type="compositionally biased region" description="Low complexity" evidence="2">
    <location>
        <begin position="287"/>
        <end position="317"/>
    </location>
</feature>
<sequence>MDVWRNLEQLKAAVQEGVKEFSNVAINEVRTGVQTIQQQAAQQQPNQHDDRWGGEGVVGGSIAVAEADGTLSAQRGSRRQDDRAHTSGLFSAPAPPETAIPPSHPDGTGANREGTRQEADSSSGKASRRGSTPSIPSEAASDKPNARVPALAQSATPTQALSPSGAHFVADPSITSTANGTSHRRPDQGSTNGVAAAIVPDAATGGVDSPSYAFNTRSRTARTAETISAEAAGATVASTARSPPGSGMAAAVPRAAQGQGQPLTESSGFEGGAPGQSATSAALTQIAASGGMPTGSSGSTPSAPSAGEPAAAGESARGSGGGASNNSGRPPLALATGSAAVMPGSALSGFSARESSRRPSAGGVAGDPGPGAGRSAFESDADLRKAYADMKQAYDDMKSLLKKSMDECVRLSEEVVRVESMARQAQAQAAEQASAARAAKKEAADANVALTTARKEAAAAERTLAKVKAQLEAKEQQENSKAAETAELDVLHGELAAAVRKAMAAVAAKEAAEARAAQSDTARQEAEQARNEADRLRREAEAEAHAALAAAEAERNSRAEAQGMSEALKVESERRARVFNNAVKAAVGKVQRELEAERDELQAQLRASLRSLGEIKEELRLALAAADEAAAEAEARTRDAAAAGTLAVAAEAAAERAVARETEAMAAAQAAEAARQQLQAELEQVKFDKQESDARARVLDSALASLRSQTERERSAAAATASELERELRRQAERAEAATSALAGVEKQLEGVTAAQRDTAEKAAADMAAAMRRVEELEGEIATLRTSSKAVMSLFQLPTKEDVLAGLGLEMWKDDRLRWKSEDVETPAPTASRLRVLGDKDRGPGGVLRRATGHISLRMWLIIGYLLMLHVAVMVSFTRNAPDVASLCGSAEAIKAVAEHKVLPGS</sequence>
<keyword evidence="3" id="KW-1133">Transmembrane helix</keyword>
<dbReference type="GO" id="GO:0006302">
    <property type="term" value="P:double-strand break repair"/>
    <property type="evidence" value="ECO:0007669"/>
    <property type="project" value="TreeGrafter"/>
</dbReference>
<evidence type="ECO:0000256" key="2">
    <source>
        <dbReference type="SAM" id="MobiDB-lite"/>
    </source>
</evidence>
<dbReference type="PANTHER" id="PTHR18867">
    <property type="entry name" value="RAD50"/>
    <property type="match status" value="1"/>
</dbReference>
<organism evidence="4 5">
    <name type="scientific">Volvox africanus</name>
    <dbReference type="NCBI Taxonomy" id="51714"/>
    <lineage>
        <taxon>Eukaryota</taxon>
        <taxon>Viridiplantae</taxon>
        <taxon>Chlorophyta</taxon>
        <taxon>core chlorophytes</taxon>
        <taxon>Chlorophyceae</taxon>
        <taxon>CS clade</taxon>
        <taxon>Chlamydomonadales</taxon>
        <taxon>Volvocaceae</taxon>
        <taxon>Volvox</taxon>
    </lineage>
</organism>
<proteinExistence type="predicted"/>
<dbReference type="GO" id="GO:0007004">
    <property type="term" value="P:telomere maintenance via telomerase"/>
    <property type="evidence" value="ECO:0007669"/>
    <property type="project" value="TreeGrafter"/>
</dbReference>
<dbReference type="GO" id="GO:0000722">
    <property type="term" value="P:telomere maintenance via recombination"/>
    <property type="evidence" value="ECO:0007669"/>
    <property type="project" value="TreeGrafter"/>
</dbReference>
<keyword evidence="3" id="KW-0472">Membrane</keyword>
<dbReference type="GO" id="GO:0043047">
    <property type="term" value="F:single-stranded telomeric DNA binding"/>
    <property type="evidence" value="ECO:0007669"/>
    <property type="project" value="TreeGrafter"/>
</dbReference>
<dbReference type="AlphaFoldDB" id="A0A8J4AWG0"/>
<feature type="compositionally biased region" description="Pro residues" evidence="2">
    <location>
        <begin position="93"/>
        <end position="104"/>
    </location>
</feature>
<dbReference type="GO" id="GO:0003691">
    <property type="term" value="F:double-stranded telomeric DNA binding"/>
    <property type="evidence" value="ECO:0007669"/>
    <property type="project" value="TreeGrafter"/>
</dbReference>
<feature type="compositionally biased region" description="Basic and acidic residues" evidence="2">
    <location>
        <begin position="522"/>
        <end position="544"/>
    </location>
</feature>
<gene>
    <name evidence="4" type="ORF">Vafri_3858</name>
</gene>
<evidence type="ECO:0000313" key="5">
    <source>
        <dbReference type="Proteomes" id="UP000747399"/>
    </source>
</evidence>
<dbReference type="GO" id="GO:0030870">
    <property type="term" value="C:Mre11 complex"/>
    <property type="evidence" value="ECO:0007669"/>
    <property type="project" value="TreeGrafter"/>
</dbReference>
<reference evidence="4" key="1">
    <citation type="journal article" date="2021" name="Proc. Natl. Acad. Sci. U.S.A.">
        <title>Three genomes in the algal genus Volvox reveal the fate of a haploid sex-determining region after a transition to homothallism.</title>
        <authorList>
            <person name="Yamamoto K."/>
            <person name="Hamaji T."/>
            <person name="Kawai-Toyooka H."/>
            <person name="Matsuzaki R."/>
            <person name="Takahashi F."/>
            <person name="Nishimura Y."/>
            <person name="Kawachi M."/>
            <person name="Noguchi H."/>
            <person name="Minakuchi Y."/>
            <person name="Umen J.G."/>
            <person name="Toyoda A."/>
            <person name="Nozaki H."/>
        </authorList>
    </citation>
    <scope>NUCLEOTIDE SEQUENCE</scope>
    <source>
        <strain evidence="4">NIES-3780</strain>
    </source>
</reference>
<dbReference type="GO" id="GO:0051880">
    <property type="term" value="F:G-quadruplex DNA binding"/>
    <property type="evidence" value="ECO:0007669"/>
    <property type="project" value="TreeGrafter"/>
</dbReference>
<feature type="compositionally biased region" description="Polar residues" evidence="2">
    <location>
        <begin position="153"/>
        <end position="162"/>
    </location>
</feature>
<dbReference type="GO" id="GO:0070192">
    <property type="term" value="P:chromosome organization involved in meiotic cell cycle"/>
    <property type="evidence" value="ECO:0007669"/>
    <property type="project" value="TreeGrafter"/>
</dbReference>
<accession>A0A8J4AWG0</accession>
<dbReference type="Proteomes" id="UP000747399">
    <property type="component" value="Unassembled WGS sequence"/>
</dbReference>
<dbReference type="PANTHER" id="PTHR18867:SF12">
    <property type="entry name" value="DNA REPAIR PROTEIN RAD50"/>
    <property type="match status" value="1"/>
</dbReference>
<comment type="caution">
    <text evidence="4">The sequence shown here is derived from an EMBL/GenBank/DDBJ whole genome shotgun (WGS) entry which is preliminary data.</text>
</comment>
<evidence type="ECO:0000313" key="4">
    <source>
        <dbReference type="EMBL" id="GIL47020.1"/>
    </source>
</evidence>
<evidence type="ECO:0000256" key="3">
    <source>
        <dbReference type="SAM" id="Phobius"/>
    </source>
</evidence>
<feature type="compositionally biased region" description="Gly residues" evidence="2">
    <location>
        <begin position="363"/>
        <end position="372"/>
    </location>
</feature>
<feature type="transmembrane region" description="Helical" evidence="3">
    <location>
        <begin position="857"/>
        <end position="877"/>
    </location>
</feature>
<keyword evidence="5" id="KW-1185">Reference proteome</keyword>
<feature type="region of interest" description="Disordered" evidence="2">
    <location>
        <begin position="69"/>
        <end position="378"/>
    </location>
</feature>
<feature type="compositionally biased region" description="Polar residues" evidence="2">
    <location>
        <begin position="212"/>
        <end position="225"/>
    </location>
</feature>